<reference evidence="3" key="1">
    <citation type="journal article" date="2011" name="Nat. Genet.">
        <title>The Arabidopsis lyrata genome sequence and the basis of rapid genome size change.</title>
        <authorList>
            <person name="Hu T.T."/>
            <person name="Pattyn P."/>
            <person name="Bakker E.G."/>
            <person name="Cao J."/>
            <person name="Cheng J.-F."/>
            <person name="Clark R.M."/>
            <person name="Fahlgren N."/>
            <person name="Fawcett J.A."/>
            <person name="Grimwood J."/>
            <person name="Gundlach H."/>
            <person name="Haberer G."/>
            <person name="Hollister J.D."/>
            <person name="Ossowski S."/>
            <person name="Ottilar R.P."/>
            <person name="Salamov A.A."/>
            <person name="Schneeberger K."/>
            <person name="Spannagl M."/>
            <person name="Wang X."/>
            <person name="Yang L."/>
            <person name="Nasrallah M.E."/>
            <person name="Bergelson J."/>
            <person name="Carrington J.C."/>
            <person name="Gaut B.S."/>
            <person name="Schmutz J."/>
            <person name="Mayer K.F.X."/>
            <person name="Van de Peer Y."/>
            <person name="Grigoriev I.V."/>
            <person name="Nordborg M."/>
            <person name="Weigel D."/>
            <person name="Guo Y.-L."/>
        </authorList>
    </citation>
    <scope>NUCLEOTIDE SEQUENCE [LARGE SCALE GENOMIC DNA]</scope>
    <source>
        <strain evidence="3">cv. MN47</strain>
    </source>
</reference>
<sequence length="107" mass="11688">MAITRGGGNLRRSNRQAGRGVTLVVVKKISKKSKKKEVREVISLESDDQVVEEPMSTAVGGEEQSSVRDVEKPMSEGEKEDGQVEMDEAAAGKEDEHVMAEGEKEDE</sequence>
<dbReference type="EMBL" id="GL348717">
    <property type="protein sequence ID" value="EFH51707.1"/>
    <property type="molecule type" value="Genomic_DNA"/>
</dbReference>
<proteinExistence type="predicted"/>
<keyword evidence="3" id="KW-1185">Reference proteome</keyword>
<dbReference type="Gramene" id="Al_scaffold_0005_726">
    <property type="protein sequence ID" value="Al_scaffold_0005_726"/>
    <property type="gene ID" value="Al_scaffold_0005_726"/>
</dbReference>
<accession>D7LPS9</accession>
<feature type="region of interest" description="Disordered" evidence="1">
    <location>
        <begin position="49"/>
        <end position="107"/>
    </location>
</feature>
<organism evidence="3">
    <name type="scientific">Arabidopsis lyrata subsp. lyrata</name>
    <name type="common">Lyre-leaved rock-cress</name>
    <dbReference type="NCBI Taxonomy" id="81972"/>
    <lineage>
        <taxon>Eukaryota</taxon>
        <taxon>Viridiplantae</taxon>
        <taxon>Streptophyta</taxon>
        <taxon>Embryophyta</taxon>
        <taxon>Tracheophyta</taxon>
        <taxon>Spermatophyta</taxon>
        <taxon>Magnoliopsida</taxon>
        <taxon>eudicotyledons</taxon>
        <taxon>Gunneridae</taxon>
        <taxon>Pentapetalae</taxon>
        <taxon>rosids</taxon>
        <taxon>malvids</taxon>
        <taxon>Brassicales</taxon>
        <taxon>Brassicaceae</taxon>
        <taxon>Camelineae</taxon>
        <taxon>Arabidopsis</taxon>
    </lineage>
</organism>
<dbReference type="AlphaFoldDB" id="D7LPS9"/>
<evidence type="ECO:0000313" key="3">
    <source>
        <dbReference type="Proteomes" id="UP000008694"/>
    </source>
</evidence>
<evidence type="ECO:0000256" key="1">
    <source>
        <dbReference type="SAM" id="MobiDB-lite"/>
    </source>
</evidence>
<evidence type="ECO:0000313" key="2">
    <source>
        <dbReference type="EMBL" id="EFH51707.1"/>
    </source>
</evidence>
<dbReference type="HOGENOM" id="CLU_2213540_0_0_1"/>
<dbReference type="Proteomes" id="UP000008694">
    <property type="component" value="Unassembled WGS sequence"/>
</dbReference>
<name>D7LPS9_ARALL</name>
<gene>
    <name evidence="2" type="ORF">ARALYDRAFT_664691</name>
</gene>
<feature type="compositionally biased region" description="Basic and acidic residues" evidence="1">
    <location>
        <begin position="90"/>
        <end position="107"/>
    </location>
</feature>
<feature type="compositionally biased region" description="Basic and acidic residues" evidence="1">
    <location>
        <begin position="65"/>
        <end position="82"/>
    </location>
</feature>
<protein>
    <submittedName>
        <fullName evidence="2">Predicted protein</fullName>
    </submittedName>
</protein>